<keyword evidence="1" id="KW-0472">Membrane</keyword>
<protein>
    <submittedName>
        <fullName evidence="2">Transmembrane protein, putative</fullName>
    </submittedName>
</protein>
<dbReference type="HOGENOM" id="CLU_3071726_0_0_1"/>
<feature type="transmembrane region" description="Helical" evidence="1">
    <location>
        <begin position="29"/>
        <end position="49"/>
    </location>
</feature>
<gene>
    <name evidence="2" type="ordered locus">MTR_5g066850</name>
</gene>
<dbReference type="PaxDb" id="3880-AES98307"/>
<sequence>MVCCLSSCAIKYSIKDSGVKDVDLEAMDISITLILSYIFVGIMPLYMLLTWML</sequence>
<dbReference type="Proteomes" id="UP000002051">
    <property type="component" value="Chromosome 5"/>
</dbReference>
<dbReference type="AlphaFoldDB" id="G7JYI7"/>
<evidence type="ECO:0000313" key="2">
    <source>
        <dbReference type="EMBL" id="AES98307.1"/>
    </source>
</evidence>
<accession>G7JYI7</accession>
<keyword evidence="1" id="KW-1133">Transmembrane helix</keyword>
<dbReference type="EMBL" id="CM001221">
    <property type="protein sequence ID" value="AES98307.1"/>
    <property type="molecule type" value="Genomic_DNA"/>
</dbReference>
<reference evidence="3" key="3">
    <citation type="submission" date="2015-04" db="UniProtKB">
        <authorList>
            <consortium name="EnsemblPlants"/>
        </authorList>
    </citation>
    <scope>IDENTIFICATION</scope>
    <source>
        <strain evidence="3">cv. Jemalong A17</strain>
    </source>
</reference>
<organism evidence="2 4">
    <name type="scientific">Medicago truncatula</name>
    <name type="common">Barrel medic</name>
    <name type="synonym">Medicago tribuloides</name>
    <dbReference type="NCBI Taxonomy" id="3880"/>
    <lineage>
        <taxon>Eukaryota</taxon>
        <taxon>Viridiplantae</taxon>
        <taxon>Streptophyta</taxon>
        <taxon>Embryophyta</taxon>
        <taxon>Tracheophyta</taxon>
        <taxon>Spermatophyta</taxon>
        <taxon>Magnoliopsida</taxon>
        <taxon>eudicotyledons</taxon>
        <taxon>Gunneridae</taxon>
        <taxon>Pentapetalae</taxon>
        <taxon>rosids</taxon>
        <taxon>fabids</taxon>
        <taxon>Fabales</taxon>
        <taxon>Fabaceae</taxon>
        <taxon>Papilionoideae</taxon>
        <taxon>50 kb inversion clade</taxon>
        <taxon>NPAAA clade</taxon>
        <taxon>Hologalegina</taxon>
        <taxon>IRL clade</taxon>
        <taxon>Trifolieae</taxon>
        <taxon>Medicago</taxon>
    </lineage>
</organism>
<evidence type="ECO:0000313" key="4">
    <source>
        <dbReference type="Proteomes" id="UP000002051"/>
    </source>
</evidence>
<reference evidence="2 4" key="2">
    <citation type="journal article" date="2014" name="BMC Genomics">
        <title>An improved genome release (version Mt4.0) for the model legume Medicago truncatula.</title>
        <authorList>
            <person name="Tang H."/>
            <person name="Krishnakumar V."/>
            <person name="Bidwell S."/>
            <person name="Rosen B."/>
            <person name="Chan A."/>
            <person name="Zhou S."/>
            <person name="Gentzbittel L."/>
            <person name="Childs K.L."/>
            <person name="Yandell M."/>
            <person name="Gundlach H."/>
            <person name="Mayer K.F."/>
            <person name="Schwartz D.C."/>
            <person name="Town C.D."/>
        </authorList>
    </citation>
    <scope>GENOME REANNOTATION</scope>
    <source>
        <strain evidence="3 4">cv. Jemalong A17</strain>
    </source>
</reference>
<proteinExistence type="predicted"/>
<reference evidence="2 4" key="1">
    <citation type="journal article" date="2011" name="Nature">
        <title>The Medicago genome provides insight into the evolution of rhizobial symbioses.</title>
        <authorList>
            <person name="Young N.D."/>
            <person name="Debelle F."/>
            <person name="Oldroyd G.E."/>
            <person name="Geurts R."/>
            <person name="Cannon S.B."/>
            <person name="Udvardi M.K."/>
            <person name="Benedito V.A."/>
            <person name="Mayer K.F."/>
            <person name="Gouzy J."/>
            <person name="Schoof H."/>
            <person name="Van de Peer Y."/>
            <person name="Proost S."/>
            <person name="Cook D.R."/>
            <person name="Meyers B.C."/>
            <person name="Spannagl M."/>
            <person name="Cheung F."/>
            <person name="De Mita S."/>
            <person name="Krishnakumar V."/>
            <person name="Gundlach H."/>
            <person name="Zhou S."/>
            <person name="Mudge J."/>
            <person name="Bharti A.K."/>
            <person name="Murray J.D."/>
            <person name="Naoumkina M.A."/>
            <person name="Rosen B."/>
            <person name="Silverstein K.A."/>
            <person name="Tang H."/>
            <person name="Rombauts S."/>
            <person name="Zhao P.X."/>
            <person name="Zhou P."/>
            <person name="Barbe V."/>
            <person name="Bardou P."/>
            <person name="Bechner M."/>
            <person name="Bellec A."/>
            <person name="Berger A."/>
            <person name="Berges H."/>
            <person name="Bidwell S."/>
            <person name="Bisseling T."/>
            <person name="Choisne N."/>
            <person name="Couloux A."/>
            <person name="Denny R."/>
            <person name="Deshpande S."/>
            <person name="Dai X."/>
            <person name="Doyle J.J."/>
            <person name="Dudez A.M."/>
            <person name="Farmer A.D."/>
            <person name="Fouteau S."/>
            <person name="Franken C."/>
            <person name="Gibelin C."/>
            <person name="Gish J."/>
            <person name="Goldstein S."/>
            <person name="Gonzalez A.J."/>
            <person name="Green P.J."/>
            <person name="Hallab A."/>
            <person name="Hartog M."/>
            <person name="Hua A."/>
            <person name="Humphray S.J."/>
            <person name="Jeong D.H."/>
            <person name="Jing Y."/>
            <person name="Jocker A."/>
            <person name="Kenton S.M."/>
            <person name="Kim D.J."/>
            <person name="Klee K."/>
            <person name="Lai H."/>
            <person name="Lang C."/>
            <person name="Lin S."/>
            <person name="Macmil S.L."/>
            <person name="Magdelenat G."/>
            <person name="Matthews L."/>
            <person name="McCorrison J."/>
            <person name="Monaghan E.L."/>
            <person name="Mun J.H."/>
            <person name="Najar F.Z."/>
            <person name="Nicholson C."/>
            <person name="Noirot C."/>
            <person name="O'Bleness M."/>
            <person name="Paule C.R."/>
            <person name="Poulain J."/>
            <person name="Prion F."/>
            <person name="Qin B."/>
            <person name="Qu C."/>
            <person name="Retzel E.F."/>
            <person name="Riddle C."/>
            <person name="Sallet E."/>
            <person name="Samain S."/>
            <person name="Samson N."/>
            <person name="Sanders I."/>
            <person name="Saurat O."/>
            <person name="Scarpelli C."/>
            <person name="Schiex T."/>
            <person name="Segurens B."/>
            <person name="Severin A.J."/>
            <person name="Sherrier D.J."/>
            <person name="Shi R."/>
            <person name="Sims S."/>
            <person name="Singer S.R."/>
            <person name="Sinharoy S."/>
            <person name="Sterck L."/>
            <person name="Viollet A."/>
            <person name="Wang B.B."/>
            <person name="Wang K."/>
            <person name="Wang M."/>
            <person name="Wang X."/>
            <person name="Warfsmann J."/>
            <person name="Weissenbach J."/>
            <person name="White D.D."/>
            <person name="White J.D."/>
            <person name="Wiley G.B."/>
            <person name="Wincker P."/>
            <person name="Xing Y."/>
            <person name="Yang L."/>
            <person name="Yao Z."/>
            <person name="Ying F."/>
            <person name="Zhai J."/>
            <person name="Zhou L."/>
            <person name="Zuber A."/>
            <person name="Denarie J."/>
            <person name="Dixon R.A."/>
            <person name="May G.D."/>
            <person name="Schwartz D.C."/>
            <person name="Rogers J."/>
            <person name="Quetier F."/>
            <person name="Town C.D."/>
            <person name="Roe B.A."/>
        </authorList>
    </citation>
    <scope>NUCLEOTIDE SEQUENCE [LARGE SCALE GENOMIC DNA]</scope>
    <source>
        <strain evidence="2">A17</strain>
        <strain evidence="3 4">cv. Jemalong A17</strain>
    </source>
</reference>
<evidence type="ECO:0000256" key="1">
    <source>
        <dbReference type="SAM" id="Phobius"/>
    </source>
</evidence>
<keyword evidence="1 2" id="KW-0812">Transmembrane</keyword>
<dbReference type="EnsemblPlants" id="AES98307">
    <property type="protein sequence ID" value="AES98307"/>
    <property type="gene ID" value="MTR_5g066850"/>
</dbReference>
<name>G7JYI7_MEDTR</name>
<keyword evidence="4" id="KW-1185">Reference proteome</keyword>
<evidence type="ECO:0000313" key="3">
    <source>
        <dbReference type="EnsemblPlants" id="AES98307"/>
    </source>
</evidence>